<feature type="repeat" description="ANK" evidence="3">
    <location>
        <begin position="248"/>
        <end position="280"/>
    </location>
</feature>
<proteinExistence type="predicted"/>
<organism evidence="5">
    <name type="scientific">Cladocopium goreaui</name>
    <dbReference type="NCBI Taxonomy" id="2562237"/>
    <lineage>
        <taxon>Eukaryota</taxon>
        <taxon>Sar</taxon>
        <taxon>Alveolata</taxon>
        <taxon>Dinophyceae</taxon>
        <taxon>Suessiales</taxon>
        <taxon>Symbiodiniaceae</taxon>
        <taxon>Cladocopium</taxon>
    </lineage>
</organism>
<comment type="caution">
    <text evidence="5">The sequence shown here is derived from an EMBL/GenBank/DDBJ whole genome shotgun (WGS) entry which is preliminary data.</text>
</comment>
<dbReference type="AlphaFoldDB" id="A0A9P1BYV8"/>
<dbReference type="PROSITE" id="PS50088">
    <property type="entry name" value="ANK_REPEAT"/>
    <property type="match status" value="2"/>
</dbReference>
<dbReference type="PANTHER" id="PTHR24171:SF9">
    <property type="entry name" value="ANKYRIN REPEAT DOMAIN-CONTAINING PROTEIN 39"/>
    <property type="match status" value="1"/>
</dbReference>
<dbReference type="PANTHER" id="PTHR24171">
    <property type="entry name" value="ANKYRIN REPEAT DOMAIN-CONTAINING PROTEIN 39-RELATED"/>
    <property type="match status" value="1"/>
</dbReference>
<dbReference type="SMART" id="SM00248">
    <property type="entry name" value="ANK"/>
    <property type="match status" value="4"/>
</dbReference>
<sequence length="333" mass="37005">MARRAAGASPRLRPVTPREGYSMLPAGRPSLGRRQIENMTGRRARIEHDGSVRARSEEPSSARSPSSASSRNPERHGRTWAELMVEAQEMPLQRSCAAKCMAADDVFAGGYIFLHERESKATGFRLLLMATLPAGVREKKELLQAARKGKVEEGKQLIQSLVLAGFQGPGKDEGMDYCEKPFFRSALWEATWKNCEPIVKLLVEKGVTVDYADYQGRTPLHEAAYYGHQNLVEFLLDKGHPIDAVDQNQQTPLFRAAEAGRYEIVELLVKRGAHTGMLDSHGASCQHFAAFYGCPDMATWLLYKGSWKNQFSIPMEVQLEPPTEPDSPASRTG</sequence>
<evidence type="ECO:0000313" key="7">
    <source>
        <dbReference type="EMBL" id="CAL4769326.1"/>
    </source>
</evidence>
<evidence type="ECO:0000256" key="1">
    <source>
        <dbReference type="ARBA" id="ARBA00022737"/>
    </source>
</evidence>
<accession>A0A9P1BYV8</accession>
<keyword evidence="1" id="KW-0677">Repeat</keyword>
<dbReference type="SUPFAM" id="SSF48403">
    <property type="entry name" value="Ankyrin repeat"/>
    <property type="match status" value="1"/>
</dbReference>
<feature type="region of interest" description="Disordered" evidence="4">
    <location>
        <begin position="1"/>
        <end position="76"/>
    </location>
</feature>
<dbReference type="EMBL" id="CAMXCT020000677">
    <property type="protein sequence ID" value="CAL1135389.1"/>
    <property type="molecule type" value="Genomic_DNA"/>
</dbReference>
<gene>
    <name evidence="5" type="ORF">C1SCF055_LOCUS9755</name>
</gene>
<dbReference type="OrthoDB" id="10264606at2759"/>
<feature type="repeat" description="ANK" evidence="3">
    <location>
        <begin position="215"/>
        <end position="247"/>
    </location>
</feature>
<reference evidence="6" key="2">
    <citation type="submission" date="2024-04" db="EMBL/GenBank/DDBJ databases">
        <authorList>
            <person name="Chen Y."/>
            <person name="Shah S."/>
            <person name="Dougan E. K."/>
            <person name="Thang M."/>
            <person name="Chan C."/>
        </authorList>
    </citation>
    <scope>NUCLEOTIDE SEQUENCE [LARGE SCALE GENOMIC DNA]</scope>
</reference>
<reference evidence="5" key="1">
    <citation type="submission" date="2022-10" db="EMBL/GenBank/DDBJ databases">
        <authorList>
            <person name="Chen Y."/>
            <person name="Dougan E. K."/>
            <person name="Chan C."/>
            <person name="Rhodes N."/>
            <person name="Thang M."/>
        </authorList>
    </citation>
    <scope>NUCLEOTIDE SEQUENCE</scope>
</reference>
<dbReference type="Proteomes" id="UP001152797">
    <property type="component" value="Unassembled WGS sequence"/>
</dbReference>
<dbReference type="Gene3D" id="1.25.40.20">
    <property type="entry name" value="Ankyrin repeat-containing domain"/>
    <property type="match status" value="1"/>
</dbReference>
<evidence type="ECO:0000256" key="4">
    <source>
        <dbReference type="SAM" id="MobiDB-lite"/>
    </source>
</evidence>
<dbReference type="InterPro" id="IPR036770">
    <property type="entry name" value="Ankyrin_rpt-contain_sf"/>
</dbReference>
<keyword evidence="8" id="KW-1185">Reference proteome</keyword>
<dbReference type="EMBL" id="CAMXCT030000677">
    <property type="protein sequence ID" value="CAL4769326.1"/>
    <property type="molecule type" value="Genomic_DNA"/>
</dbReference>
<evidence type="ECO:0000256" key="3">
    <source>
        <dbReference type="PROSITE-ProRule" id="PRU00023"/>
    </source>
</evidence>
<feature type="compositionally biased region" description="Low complexity" evidence="4">
    <location>
        <begin position="61"/>
        <end position="71"/>
    </location>
</feature>
<evidence type="ECO:0000256" key="2">
    <source>
        <dbReference type="ARBA" id="ARBA00023043"/>
    </source>
</evidence>
<dbReference type="PROSITE" id="PS50297">
    <property type="entry name" value="ANK_REP_REGION"/>
    <property type="match status" value="2"/>
</dbReference>
<dbReference type="EMBL" id="CAMXCT010000677">
    <property type="protein sequence ID" value="CAI3982014.1"/>
    <property type="molecule type" value="Genomic_DNA"/>
</dbReference>
<feature type="compositionally biased region" description="Basic and acidic residues" evidence="4">
    <location>
        <begin position="44"/>
        <end position="60"/>
    </location>
</feature>
<dbReference type="InterPro" id="IPR002110">
    <property type="entry name" value="Ankyrin_rpt"/>
</dbReference>
<keyword evidence="2 3" id="KW-0040">ANK repeat</keyword>
<dbReference type="Pfam" id="PF12796">
    <property type="entry name" value="Ank_2"/>
    <property type="match status" value="1"/>
</dbReference>
<dbReference type="Pfam" id="PF00023">
    <property type="entry name" value="Ank"/>
    <property type="match status" value="1"/>
</dbReference>
<protein>
    <submittedName>
        <fullName evidence="7">Histone-lysine N-methyltransferase EHMT1 (Euchromatic histone-lysine N-methyltransferase 1) (Eu-HMTase1) (G9a-like protein 1) (GLP) (GLP1) (Lysine N-methyltransferase 1D)</fullName>
    </submittedName>
</protein>
<name>A0A9P1BYV8_9DINO</name>
<evidence type="ECO:0000313" key="6">
    <source>
        <dbReference type="EMBL" id="CAL1135389.1"/>
    </source>
</evidence>
<evidence type="ECO:0000313" key="5">
    <source>
        <dbReference type="EMBL" id="CAI3982014.1"/>
    </source>
</evidence>
<dbReference type="PRINTS" id="PR01415">
    <property type="entry name" value="ANKYRIN"/>
</dbReference>
<evidence type="ECO:0000313" key="8">
    <source>
        <dbReference type="Proteomes" id="UP001152797"/>
    </source>
</evidence>